<reference evidence="1" key="1">
    <citation type="submission" date="2021-12" db="EMBL/GenBank/DDBJ databases">
        <title>Convergent genome expansion in fungi linked to evolution of root-endophyte symbiosis.</title>
        <authorList>
            <consortium name="DOE Joint Genome Institute"/>
            <person name="Ke Y.-H."/>
            <person name="Bonito G."/>
            <person name="Liao H.-L."/>
            <person name="Looney B."/>
            <person name="Rojas-Flechas A."/>
            <person name="Nash J."/>
            <person name="Hameed K."/>
            <person name="Schadt C."/>
            <person name="Martin F."/>
            <person name="Crous P.W."/>
            <person name="Miettinen O."/>
            <person name="Magnuson J.K."/>
            <person name="Labbe J."/>
            <person name="Jacobson D."/>
            <person name="Doktycz M.J."/>
            <person name="Veneault-Fourrey C."/>
            <person name="Kuo A."/>
            <person name="Mondo S."/>
            <person name="Calhoun S."/>
            <person name="Riley R."/>
            <person name="Ohm R."/>
            <person name="LaButti K."/>
            <person name="Andreopoulos B."/>
            <person name="Pangilinan J."/>
            <person name="Nolan M."/>
            <person name="Tritt A."/>
            <person name="Clum A."/>
            <person name="Lipzen A."/>
            <person name="Daum C."/>
            <person name="Barry K."/>
            <person name="Grigoriev I.V."/>
            <person name="Vilgalys R."/>
        </authorList>
    </citation>
    <scope>NUCLEOTIDE SEQUENCE</scope>
    <source>
        <strain evidence="1">PMI_201</strain>
    </source>
</reference>
<dbReference type="AlphaFoldDB" id="A0AAD4Q0G5"/>
<dbReference type="EMBL" id="JAJTJA010000006">
    <property type="protein sequence ID" value="KAH8697607.1"/>
    <property type="molecule type" value="Genomic_DNA"/>
</dbReference>
<organism evidence="1 2">
    <name type="scientific">Talaromyces proteolyticus</name>
    <dbReference type="NCBI Taxonomy" id="1131652"/>
    <lineage>
        <taxon>Eukaryota</taxon>
        <taxon>Fungi</taxon>
        <taxon>Dikarya</taxon>
        <taxon>Ascomycota</taxon>
        <taxon>Pezizomycotina</taxon>
        <taxon>Eurotiomycetes</taxon>
        <taxon>Eurotiomycetidae</taxon>
        <taxon>Eurotiales</taxon>
        <taxon>Trichocomaceae</taxon>
        <taxon>Talaromyces</taxon>
        <taxon>Talaromyces sect. Bacilispori</taxon>
    </lineage>
</organism>
<dbReference type="SUPFAM" id="SSF50249">
    <property type="entry name" value="Nucleic acid-binding proteins"/>
    <property type="match status" value="1"/>
</dbReference>
<name>A0AAD4Q0G5_9EURO</name>
<evidence type="ECO:0000313" key="2">
    <source>
        <dbReference type="Proteomes" id="UP001201262"/>
    </source>
</evidence>
<dbReference type="GeneID" id="70250717"/>
<keyword evidence="2" id="KW-1185">Reference proteome</keyword>
<gene>
    <name evidence="1" type="ORF">BGW36DRAFT_427562</name>
</gene>
<protein>
    <submittedName>
        <fullName evidence="1">Uncharacterized protein</fullName>
    </submittedName>
</protein>
<dbReference type="InterPro" id="IPR012340">
    <property type="entry name" value="NA-bd_OB-fold"/>
</dbReference>
<dbReference type="Proteomes" id="UP001201262">
    <property type="component" value="Unassembled WGS sequence"/>
</dbReference>
<sequence>MSRKTIFLIGAPSRQLHWDHVELLDAAVAPFHAAGGAVRSDAVRWRVLVGPEAHASSTHDTVFLDTLDLQSKAPGDVLSRFYQHSISIRDTHYLSDSSHDETTLSLHDSYEDASVDPAFSCSTDTHLAFLGKICHLKDIPNAAYLLSIVPQTLSVTLVVAILGINPPRRVTSRYSNQQFDILELVVGDETKTGFGVTFWLPVNDTHKRKITESNETFASTLHGLRSRDIILLRNAGLSFFQDRVYGQSLRKDMTKVDLLHRQPLDVTDSGGIWSATRILSAEKEDKLRYKVKQVRDWMVNFVGVKAQAGNSRVGGILPPDTQ</sequence>
<dbReference type="RefSeq" id="XP_046072308.1">
    <property type="nucleotide sequence ID" value="XM_046220430.1"/>
</dbReference>
<comment type="caution">
    <text evidence="1">The sequence shown here is derived from an EMBL/GenBank/DDBJ whole genome shotgun (WGS) entry which is preliminary data.</text>
</comment>
<accession>A0AAD4Q0G5</accession>
<evidence type="ECO:0000313" key="1">
    <source>
        <dbReference type="EMBL" id="KAH8697607.1"/>
    </source>
</evidence>
<proteinExistence type="predicted"/>